<keyword evidence="3" id="KW-1185">Reference proteome</keyword>
<organism evidence="2 3">
    <name type="scientific">Kitasatospora gansuensis</name>
    <dbReference type="NCBI Taxonomy" id="258050"/>
    <lineage>
        <taxon>Bacteria</taxon>
        <taxon>Bacillati</taxon>
        <taxon>Actinomycetota</taxon>
        <taxon>Actinomycetes</taxon>
        <taxon>Kitasatosporales</taxon>
        <taxon>Streptomycetaceae</taxon>
        <taxon>Kitasatospora</taxon>
    </lineage>
</organism>
<reference evidence="2 3" key="1">
    <citation type="submission" date="2020-08" db="EMBL/GenBank/DDBJ databases">
        <title>Sequencing the genomes of 1000 actinobacteria strains.</title>
        <authorList>
            <person name="Klenk H.-P."/>
        </authorList>
    </citation>
    <scope>NUCLEOTIDE SEQUENCE [LARGE SCALE GENOMIC DNA]</scope>
    <source>
        <strain evidence="2 3">DSM 44786</strain>
    </source>
</reference>
<dbReference type="InterPro" id="IPR054191">
    <property type="entry name" value="DUF6896"/>
</dbReference>
<evidence type="ECO:0000259" key="1">
    <source>
        <dbReference type="Pfam" id="PF21837"/>
    </source>
</evidence>
<dbReference type="AlphaFoldDB" id="A0A7W7S627"/>
<dbReference type="RefSeq" id="WP_184910606.1">
    <property type="nucleotide sequence ID" value="NZ_JACHJR010000001.1"/>
</dbReference>
<proteinExistence type="predicted"/>
<comment type="caution">
    <text evidence="2">The sequence shown here is derived from an EMBL/GenBank/DDBJ whole genome shotgun (WGS) entry which is preliminary data.</text>
</comment>
<dbReference type="Proteomes" id="UP000573327">
    <property type="component" value="Unassembled WGS sequence"/>
</dbReference>
<dbReference type="Pfam" id="PF21837">
    <property type="entry name" value="DUF6896"/>
    <property type="match status" value="1"/>
</dbReference>
<sequence length="123" mass="13251">MLGFLDDLDAADAAMRDAFPALEQLADVLALARSGRISRSGEAGRYNYLVHGAGCRMTGPDGIDIDVDFIGGAAAFDFWRLRCYGQSLPTPVDPTAEELRAAVESLKDLLAEVRPGWFTVSKS</sequence>
<evidence type="ECO:0000313" key="2">
    <source>
        <dbReference type="EMBL" id="MBB4944570.1"/>
    </source>
</evidence>
<feature type="domain" description="DUF6896" evidence="1">
    <location>
        <begin position="4"/>
        <end position="114"/>
    </location>
</feature>
<protein>
    <recommendedName>
        <fullName evidence="1">DUF6896 domain-containing protein</fullName>
    </recommendedName>
</protein>
<accession>A0A7W7S627</accession>
<gene>
    <name evidence="2" type="ORF">F4556_000105</name>
</gene>
<name>A0A7W7S627_9ACTN</name>
<evidence type="ECO:0000313" key="3">
    <source>
        <dbReference type="Proteomes" id="UP000573327"/>
    </source>
</evidence>
<dbReference type="EMBL" id="JACHJR010000001">
    <property type="protein sequence ID" value="MBB4944570.1"/>
    <property type="molecule type" value="Genomic_DNA"/>
</dbReference>